<dbReference type="RefSeq" id="WP_013191163.1">
    <property type="nucleotide sequence ID" value="NC_014248.1"/>
</dbReference>
<gene>
    <name evidence="1" type="ordered locus">Aazo_2120</name>
</gene>
<name>D7DWX3_NOSA0</name>
<accession>D7DWX3</accession>
<reference evidence="1 2" key="1">
    <citation type="journal article" date="2010" name="PLoS ONE">
        <title>Genome erosion in a nitrogen-fixing vertically transmitted endosymbiotic multicellular cyanobacterium.</title>
        <authorList>
            <person name="Ran L."/>
            <person name="Larsson J."/>
            <person name="Vigil-Stenman T."/>
            <person name="Nylander J.A."/>
            <person name="Ininbergs K."/>
            <person name="Zheng W.W."/>
            <person name="Lapidus A."/>
            <person name="Lowry S."/>
            <person name="Haselkorn R."/>
            <person name="Bergman B."/>
        </authorList>
    </citation>
    <scope>NUCLEOTIDE SEQUENCE [LARGE SCALE GENOMIC DNA]</scope>
    <source>
        <strain evidence="1 2">0708</strain>
    </source>
</reference>
<dbReference type="EMBL" id="CP002059">
    <property type="protein sequence ID" value="ADI64146.1"/>
    <property type="molecule type" value="Genomic_DNA"/>
</dbReference>
<protein>
    <submittedName>
        <fullName evidence="1">Uncharacterized protein</fullName>
    </submittedName>
</protein>
<dbReference type="eggNOG" id="COG0675">
    <property type="taxonomic scope" value="Bacteria"/>
</dbReference>
<organism evidence="1 2">
    <name type="scientific">Nostoc azollae (strain 0708)</name>
    <name type="common">Anabaena azollae (strain 0708)</name>
    <dbReference type="NCBI Taxonomy" id="551115"/>
    <lineage>
        <taxon>Bacteria</taxon>
        <taxon>Bacillati</taxon>
        <taxon>Cyanobacteriota</taxon>
        <taxon>Cyanophyceae</taxon>
        <taxon>Nostocales</taxon>
        <taxon>Nostocaceae</taxon>
        <taxon>Trichormus</taxon>
    </lineage>
</organism>
<evidence type="ECO:0000313" key="2">
    <source>
        <dbReference type="Proteomes" id="UP000001511"/>
    </source>
</evidence>
<dbReference type="KEGG" id="naz:Aazo_2120"/>
<evidence type="ECO:0000313" key="1">
    <source>
        <dbReference type="EMBL" id="ADI64146.1"/>
    </source>
</evidence>
<proteinExistence type="predicted"/>
<keyword evidence="2" id="KW-1185">Reference proteome</keyword>
<sequence length="148" mass="17165">MTYEFVFLPVGNADSIIMHPDGSSTVVIDLHKIPLLLNWFENKKQTNISRILFIRHEHRYYFPSLEDLVTFLENRRRRGIVTEISPPYHVLRNAKAGSIMLPKLGDMRENIQSKIQTIAEAKYPGSVEIQRKYAKQYEMSINGVMADL</sequence>
<dbReference type="AlphaFoldDB" id="D7DWX3"/>
<dbReference type="Proteomes" id="UP000001511">
    <property type="component" value="Chromosome"/>
</dbReference>
<dbReference type="HOGENOM" id="CLU_1756949_0_0_3"/>